<dbReference type="InterPro" id="IPR024932">
    <property type="entry name" value="ApbE"/>
</dbReference>
<dbReference type="InterPro" id="IPR003374">
    <property type="entry name" value="ApbE-like_sf"/>
</dbReference>
<dbReference type="RefSeq" id="WP_085020600.1">
    <property type="nucleotide sequence ID" value="NZ_BMHD01000001.1"/>
</dbReference>
<protein>
    <recommendedName>
        <fullName evidence="3">FAD:protein FMN transferase</fullName>
        <ecNumber evidence="2">2.7.1.180</ecNumber>
    </recommendedName>
    <alternativeName>
        <fullName evidence="9">Flavin transferase</fullName>
    </alternativeName>
</protein>
<dbReference type="PANTHER" id="PTHR30040">
    <property type="entry name" value="THIAMINE BIOSYNTHESIS LIPOPROTEIN APBE"/>
    <property type="match status" value="1"/>
</dbReference>
<comment type="cofactor">
    <cofactor evidence="1">
        <name>Mg(2+)</name>
        <dbReference type="ChEBI" id="CHEBI:18420"/>
    </cofactor>
</comment>
<dbReference type="STRING" id="1619308.B5808_15495"/>
<dbReference type="GO" id="GO:0016740">
    <property type="term" value="F:transferase activity"/>
    <property type="evidence" value="ECO:0007669"/>
    <property type="project" value="UniProtKB-KW"/>
</dbReference>
<keyword evidence="8" id="KW-0460">Magnesium</keyword>
<evidence type="ECO:0000256" key="3">
    <source>
        <dbReference type="ARBA" id="ARBA00016337"/>
    </source>
</evidence>
<gene>
    <name evidence="11" type="ORF">B5808_15495</name>
</gene>
<dbReference type="SUPFAM" id="SSF143631">
    <property type="entry name" value="ApbE-like"/>
    <property type="match status" value="1"/>
</dbReference>
<name>A0A1X9LPS9_9MICO</name>
<dbReference type="EC" id="2.7.1.180" evidence="2"/>
<evidence type="ECO:0000313" key="11">
    <source>
        <dbReference type="EMBL" id="ARJ06462.1"/>
    </source>
</evidence>
<dbReference type="Gene3D" id="3.10.520.10">
    <property type="entry name" value="ApbE-like domains"/>
    <property type="match status" value="1"/>
</dbReference>
<keyword evidence="12" id="KW-1185">Reference proteome</keyword>
<dbReference type="GO" id="GO:0046872">
    <property type="term" value="F:metal ion binding"/>
    <property type="evidence" value="ECO:0007669"/>
    <property type="project" value="UniProtKB-KW"/>
</dbReference>
<evidence type="ECO:0000256" key="2">
    <source>
        <dbReference type="ARBA" id="ARBA00011955"/>
    </source>
</evidence>
<evidence type="ECO:0000256" key="6">
    <source>
        <dbReference type="ARBA" id="ARBA00022723"/>
    </source>
</evidence>
<evidence type="ECO:0000256" key="8">
    <source>
        <dbReference type="ARBA" id="ARBA00022842"/>
    </source>
</evidence>
<evidence type="ECO:0000256" key="7">
    <source>
        <dbReference type="ARBA" id="ARBA00022827"/>
    </source>
</evidence>
<reference evidence="11 12" key="1">
    <citation type="submission" date="2017-04" db="EMBL/GenBank/DDBJ databases">
        <authorList>
            <person name="Afonso C.L."/>
            <person name="Miller P.J."/>
            <person name="Scott M.A."/>
            <person name="Spackman E."/>
            <person name="Goraichik I."/>
            <person name="Dimitrov K.M."/>
            <person name="Suarez D.L."/>
            <person name="Swayne D.E."/>
        </authorList>
    </citation>
    <scope>NUCLEOTIDE SEQUENCE [LARGE SCALE GENOMIC DNA]</scope>
    <source>
        <strain evidence="12">XA(T)</strain>
    </source>
</reference>
<keyword evidence="7" id="KW-0274">FAD</keyword>
<evidence type="ECO:0000256" key="1">
    <source>
        <dbReference type="ARBA" id="ARBA00001946"/>
    </source>
</evidence>
<keyword evidence="5" id="KW-0808">Transferase</keyword>
<accession>A0A1X9LPS9</accession>
<organism evidence="11 12">
    <name type="scientific">Cnuibacter physcomitrellae</name>
    <dbReference type="NCBI Taxonomy" id="1619308"/>
    <lineage>
        <taxon>Bacteria</taxon>
        <taxon>Bacillati</taxon>
        <taxon>Actinomycetota</taxon>
        <taxon>Actinomycetes</taxon>
        <taxon>Micrococcales</taxon>
        <taxon>Microbacteriaceae</taxon>
        <taxon>Cnuibacter</taxon>
    </lineage>
</organism>
<dbReference type="Proteomes" id="UP000192775">
    <property type="component" value="Chromosome"/>
</dbReference>
<evidence type="ECO:0000256" key="4">
    <source>
        <dbReference type="ARBA" id="ARBA00022630"/>
    </source>
</evidence>
<dbReference type="PANTHER" id="PTHR30040:SF2">
    <property type="entry name" value="FAD:PROTEIN FMN TRANSFERASE"/>
    <property type="match status" value="1"/>
</dbReference>
<evidence type="ECO:0000256" key="10">
    <source>
        <dbReference type="ARBA" id="ARBA00048540"/>
    </source>
</evidence>
<sequence>MPPADLAVDARHTLDFDAIGTRWQIETDSPLDDATRAAVAERIELFDRAYSRFRPDSLVSRLAREGGRLEFPADAGPLFDVYDRVSALTDGAVDPLVGRELERLGYDAEYSFTPHPERVAETRRWSDLRREGTAVDLSSPALLDVGAAGKGHLVDIVSDLLVARGYERSVVDGSGDLRHRLGRPGGLGSAAPGGAIRVALEHPLDATQAIGVAELGEGALCASAGNRRAWGDGVHHILDARTGRPAREVIATWVIAATALQADALATALFFAGAHTLATAFPFSYVRMFADGRAEISRDFPGELFT</sequence>
<dbReference type="EMBL" id="CP020715">
    <property type="protein sequence ID" value="ARJ06462.1"/>
    <property type="molecule type" value="Genomic_DNA"/>
</dbReference>
<evidence type="ECO:0000256" key="5">
    <source>
        <dbReference type="ARBA" id="ARBA00022679"/>
    </source>
</evidence>
<keyword evidence="4" id="KW-0285">Flavoprotein</keyword>
<dbReference type="Pfam" id="PF02424">
    <property type="entry name" value="ApbE"/>
    <property type="match status" value="1"/>
</dbReference>
<keyword evidence="6" id="KW-0479">Metal-binding</keyword>
<dbReference type="KEGG" id="cphy:B5808_15495"/>
<dbReference type="AlphaFoldDB" id="A0A1X9LPS9"/>
<comment type="catalytic activity">
    <reaction evidence="10">
        <text>L-threonyl-[protein] + FAD = FMN-L-threonyl-[protein] + AMP + H(+)</text>
        <dbReference type="Rhea" id="RHEA:36847"/>
        <dbReference type="Rhea" id="RHEA-COMP:11060"/>
        <dbReference type="Rhea" id="RHEA-COMP:11061"/>
        <dbReference type="ChEBI" id="CHEBI:15378"/>
        <dbReference type="ChEBI" id="CHEBI:30013"/>
        <dbReference type="ChEBI" id="CHEBI:57692"/>
        <dbReference type="ChEBI" id="CHEBI:74257"/>
        <dbReference type="ChEBI" id="CHEBI:456215"/>
        <dbReference type="EC" id="2.7.1.180"/>
    </reaction>
</comment>
<evidence type="ECO:0000256" key="9">
    <source>
        <dbReference type="ARBA" id="ARBA00031306"/>
    </source>
</evidence>
<proteinExistence type="predicted"/>
<evidence type="ECO:0000313" key="12">
    <source>
        <dbReference type="Proteomes" id="UP000192775"/>
    </source>
</evidence>